<comment type="caution">
    <text evidence="2">The sequence shown here is derived from an EMBL/GenBank/DDBJ whole genome shotgun (WGS) entry which is preliminary data.</text>
</comment>
<evidence type="ECO:0000256" key="1">
    <source>
        <dbReference type="SAM" id="MobiDB-lite"/>
    </source>
</evidence>
<organism evidence="2 3">
    <name type="scientific">Phytophthora nicotianae P1976</name>
    <dbReference type="NCBI Taxonomy" id="1317066"/>
    <lineage>
        <taxon>Eukaryota</taxon>
        <taxon>Sar</taxon>
        <taxon>Stramenopiles</taxon>
        <taxon>Oomycota</taxon>
        <taxon>Peronosporomycetes</taxon>
        <taxon>Peronosporales</taxon>
        <taxon>Peronosporaceae</taxon>
        <taxon>Phytophthora</taxon>
    </lineage>
</organism>
<dbReference type="AlphaFoldDB" id="A0A080ZTV9"/>
<protein>
    <submittedName>
        <fullName evidence="2">Uncharacterized protein</fullName>
    </submittedName>
</protein>
<sequence>MIPRSYAGDGDGKWLLFAREEAVDTLVFTAVVTHTTNVVAQLEVDADALKQHSEELGLEMDVHAFKALLVKALEQCACVDVEIETESDTVKEVSLSLTYKFSPTISRKGVFQLSIVAQNAPQSLVDLLSSIHAKPPQPMLSEQQKADKGKKNIAATATVEVGDHNTSALGSQETKNVYMGSQNSDNGTIAAVNPMLLKRRHMPTGTTRRRGPKGAKIAKK</sequence>
<dbReference type="Proteomes" id="UP000028582">
    <property type="component" value="Unassembled WGS sequence"/>
</dbReference>
<dbReference type="EMBL" id="ANJA01002414">
    <property type="protein sequence ID" value="ETO70070.1"/>
    <property type="molecule type" value="Genomic_DNA"/>
</dbReference>
<proteinExistence type="predicted"/>
<evidence type="ECO:0000313" key="2">
    <source>
        <dbReference type="EMBL" id="ETO70070.1"/>
    </source>
</evidence>
<reference evidence="2 3" key="1">
    <citation type="submission" date="2013-11" db="EMBL/GenBank/DDBJ databases">
        <title>The Genome Sequence of Phytophthora parasitica P1976.</title>
        <authorList>
            <consortium name="The Broad Institute Genomics Platform"/>
            <person name="Russ C."/>
            <person name="Tyler B."/>
            <person name="Panabieres F."/>
            <person name="Shan W."/>
            <person name="Tripathy S."/>
            <person name="Grunwald N."/>
            <person name="Machado M."/>
            <person name="Johnson C.S."/>
            <person name="Walker B."/>
            <person name="Young S."/>
            <person name="Zeng Q."/>
            <person name="Gargeya S."/>
            <person name="Fitzgerald M."/>
            <person name="Haas B."/>
            <person name="Abouelleil A."/>
            <person name="Allen A.W."/>
            <person name="Alvarado L."/>
            <person name="Arachchi H.M."/>
            <person name="Berlin A.M."/>
            <person name="Chapman S.B."/>
            <person name="Gainer-Dewar J."/>
            <person name="Goldberg J."/>
            <person name="Griggs A."/>
            <person name="Gujja S."/>
            <person name="Hansen M."/>
            <person name="Howarth C."/>
            <person name="Imamovic A."/>
            <person name="Ireland A."/>
            <person name="Larimer J."/>
            <person name="McCowan C."/>
            <person name="Murphy C."/>
            <person name="Pearson M."/>
            <person name="Poon T.W."/>
            <person name="Priest M."/>
            <person name="Roberts A."/>
            <person name="Saif S."/>
            <person name="Shea T."/>
            <person name="Sisk P."/>
            <person name="Sykes S."/>
            <person name="Wortman J."/>
            <person name="Nusbaum C."/>
            <person name="Birren B."/>
        </authorList>
    </citation>
    <scope>NUCLEOTIDE SEQUENCE [LARGE SCALE GENOMIC DNA]</scope>
    <source>
        <strain evidence="2 3">P1976</strain>
    </source>
</reference>
<name>A0A080ZTV9_PHYNI</name>
<gene>
    <name evidence="2" type="ORF">F444_13407</name>
</gene>
<feature type="region of interest" description="Disordered" evidence="1">
    <location>
        <begin position="197"/>
        <end position="220"/>
    </location>
</feature>
<dbReference type="OrthoDB" id="76009at2759"/>
<evidence type="ECO:0000313" key="3">
    <source>
        <dbReference type="Proteomes" id="UP000028582"/>
    </source>
</evidence>
<accession>A0A080ZTV9</accession>